<protein>
    <submittedName>
        <fullName evidence="1">Inorganic pyrophosphatase TTM2</fullName>
    </submittedName>
</protein>
<evidence type="ECO:0000313" key="2">
    <source>
        <dbReference type="Proteomes" id="UP001060215"/>
    </source>
</evidence>
<proteinExistence type="predicted"/>
<evidence type="ECO:0000313" key="1">
    <source>
        <dbReference type="EMBL" id="KAI8023416.1"/>
    </source>
</evidence>
<comment type="caution">
    <text evidence="1">The sequence shown here is derived from an EMBL/GenBank/DDBJ whole genome shotgun (WGS) entry which is preliminary data.</text>
</comment>
<name>A0ACC0ICX2_9ERIC</name>
<feature type="non-terminal residue" evidence="1">
    <location>
        <position position="71"/>
    </location>
</feature>
<reference evidence="1 2" key="1">
    <citation type="journal article" date="2022" name="Plant J.">
        <title>Chromosome-level genome of Camellia lanceoleosa provides a valuable resource for understanding genome evolution and self-incompatibility.</title>
        <authorList>
            <person name="Gong W."/>
            <person name="Xiao S."/>
            <person name="Wang L."/>
            <person name="Liao Z."/>
            <person name="Chang Y."/>
            <person name="Mo W."/>
            <person name="Hu G."/>
            <person name="Li W."/>
            <person name="Zhao G."/>
            <person name="Zhu H."/>
            <person name="Hu X."/>
            <person name="Ji K."/>
            <person name="Xiang X."/>
            <person name="Song Q."/>
            <person name="Yuan D."/>
            <person name="Jin S."/>
            <person name="Zhang L."/>
        </authorList>
    </citation>
    <scope>NUCLEOTIDE SEQUENCE [LARGE SCALE GENOMIC DNA]</scope>
    <source>
        <strain evidence="1">SQ_2022a</strain>
    </source>
</reference>
<sequence>MPNSSSSSQLAKESPLMEEISTIARGQRQILHQIDNLSSLFSETLREQSRHQARTERKSIMADIEPIRASL</sequence>
<gene>
    <name evidence="1" type="ORF">LOK49_LG03G00515</name>
</gene>
<keyword evidence="2" id="KW-1185">Reference proteome</keyword>
<dbReference type="EMBL" id="CM045763">
    <property type="protein sequence ID" value="KAI8023416.1"/>
    <property type="molecule type" value="Genomic_DNA"/>
</dbReference>
<accession>A0ACC0ICX2</accession>
<dbReference type="Proteomes" id="UP001060215">
    <property type="component" value="Chromosome 6"/>
</dbReference>
<organism evidence="1 2">
    <name type="scientific">Camellia lanceoleosa</name>
    <dbReference type="NCBI Taxonomy" id="1840588"/>
    <lineage>
        <taxon>Eukaryota</taxon>
        <taxon>Viridiplantae</taxon>
        <taxon>Streptophyta</taxon>
        <taxon>Embryophyta</taxon>
        <taxon>Tracheophyta</taxon>
        <taxon>Spermatophyta</taxon>
        <taxon>Magnoliopsida</taxon>
        <taxon>eudicotyledons</taxon>
        <taxon>Gunneridae</taxon>
        <taxon>Pentapetalae</taxon>
        <taxon>asterids</taxon>
        <taxon>Ericales</taxon>
        <taxon>Theaceae</taxon>
        <taxon>Camellia</taxon>
    </lineage>
</organism>